<evidence type="ECO:0000313" key="2">
    <source>
        <dbReference type="Proteomes" id="UP001165269"/>
    </source>
</evidence>
<dbReference type="RefSeq" id="WP_242774166.1">
    <property type="nucleotide sequence ID" value="NZ_JALDAY010000013.1"/>
</dbReference>
<proteinExistence type="predicted"/>
<dbReference type="Proteomes" id="UP001165269">
    <property type="component" value="Unassembled WGS sequence"/>
</dbReference>
<keyword evidence="2" id="KW-1185">Reference proteome</keyword>
<organism evidence="1 2">
    <name type="scientific">Streptomyces cylindrosporus</name>
    <dbReference type="NCBI Taxonomy" id="2927583"/>
    <lineage>
        <taxon>Bacteria</taxon>
        <taxon>Bacillati</taxon>
        <taxon>Actinomycetota</taxon>
        <taxon>Actinomycetes</taxon>
        <taxon>Kitasatosporales</taxon>
        <taxon>Streptomycetaceae</taxon>
        <taxon>Streptomyces</taxon>
    </lineage>
</organism>
<protein>
    <submittedName>
        <fullName evidence="1">DUF6283 family protein</fullName>
    </submittedName>
</protein>
<accession>A0ABS9YID6</accession>
<gene>
    <name evidence="1" type="ORF">MQP27_38735</name>
</gene>
<name>A0ABS9YID6_9ACTN</name>
<comment type="caution">
    <text evidence="1">The sequence shown here is derived from an EMBL/GenBank/DDBJ whole genome shotgun (WGS) entry which is preliminary data.</text>
</comment>
<evidence type="ECO:0000313" key="1">
    <source>
        <dbReference type="EMBL" id="MCI3277017.1"/>
    </source>
</evidence>
<sequence>MVSPMRPPAPRPCDSCPYRRDVPSGVWSHEEYEKLRRYDAATPEQPPGLFQCHQADADGSIRRICAGWAGCHSGEGLLGLRLALFEDRIDAETFRAAAHYRSPVPLFDSGTEAADHGQADIHRPDHAAALLIHKIIRTRTDLTSP</sequence>
<dbReference type="EMBL" id="JALDAY010000013">
    <property type="protein sequence ID" value="MCI3277017.1"/>
    <property type="molecule type" value="Genomic_DNA"/>
</dbReference>
<dbReference type="InterPro" id="IPR046250">
    <property type="entry name" value="DUF6283"/>
</dbReference>
<reference evidence="1" key="1">
    <citation type="submission" date="2022-03" db="EMBL/GenBank/DDBJ databases">
        <title>Streptomyces 7R015 and 7R016 isolated from Barleria lupulina in Thailand.</title>
        <authorList>
            <person name="Kanchanasin P."/>
            <person name="Phongsopitanun W."/>
            <person name="Tanasupawat S."/>
        </authorList>
    </citation>
    <scope>NUCLEOTIDE SEQUENCE</scope>
    <source>
        <strain evidence="1">7R015</strain>
    </source>
</reference>
<dbReference type="Pfam" id="PF19800">
    <property type="entry name" value="DUF6283"/>
    <property type="match status" value="1"/>
</dbReference>